<dbReference type="InterPro" id="IPR007371">
    <property type="entry name" value="TPK_catalytic"/>
</dbReference>
<dbReference type="NCBIfam" id="TIGR01378">
    <property type="entry name" value="thi_PPkinase"/>
    <property type="match status" value="1"/>
</dbReference>
<sequence>MKRCLVVVGRVEGLDLIERESLDGYNFVICADSGQVAAKRLGLDVDVYLGDFDSSVAPAGRVVHADLDGKTAENDLEEQNSSSEGSAKVVVLPAEKNVTDSEAAVDYAASRGFEVIDVMGGLAGRLDHTLGNLAILEKYCESQVSVSFFDGINRVRLLGPGTHEVPRGRYQYLGVIPQSDEVKGLGLTGVKYEVEDFTLSAGSTRGVSNEILGESAQVTIGFGRALVINSRDGVGQ</sequence>
<accession>A0A7K0K483</accession>
<proteinExistence type="predicted"/>
<feature type="domain" description="Thiamin pyrophosphokinase thiamin-binding" evidence="6">
    <location>
        <begin position="161"/>
        <end position="226"/>
    </location>
</feature>
<evidence type="ECO:0000256" key="2">
    <source>
        <dbReference type="ARBA" id="ARBA00022741"/>
    </source>
</evidence>
<keyword evidence="1 7" id="KW-0808">Transferase</keyword>
<dbReference type="EC" id="2.7.6.2" evidence="5"/>
<evidence type="ECO:0000313" key="7">
    <source>
        <dbReference type="EMBL" id="MST50291.1"/>
    </source>
</evidence>
<keyword evidence="3 7" id="KW-0418">Kinase</keyword>
<name>A0A7K0K483_9ACTO</name>
<dbReference type="Pfam" id="PF04263">
    <property type="entry name" value="TPK_catalytic"/>
    <property type="match status" value="1"/>
</dbReference>
<gene>
    <name evidence="7" type="ORF">FYJ63_08630</name>
</gene>
<evidence type="ECO:0000256" key="3">
    <source>
        <dbReference type="ARBA" id="ARBA00022777"/>
    </source>
</evidence>
<evidence type="ECO:0000313" key="8">
    <source>
        <dbReference type="Proteomes" id="UP000442535"/>
    </source>
</evidence>
<keyword evidence="8" id="KW-1185">Reference proteome</keyword>
<dbReference type="InterPro" id="IPR036371">
    <property type="entry name" value="TPK_B1-bd_sf"/>
</dbReference>
<dbReference type="SMART" id="SM00983">
    <property type="entry name" value="TPK_B1_binding"/>
    <property type="match status" value="1"/>
</dbReference>
<evidence type="ECO:0000256" key="1">
    <source>
        <dbReference type="ARBA" id="ARBA00022679"/>
    </source>
</evidence>
<dbReference type="InterPro" id="IPR036759">
    <property type="entry name" value="TPK_catalytic_sf"/>
</dbReference>
<dbReference type="RefSeq" id="WP_338106897.1">
    <property type="nucleotide sequence ID" value="NZ_VUMY01000016.1"/>
</dbReference>
<dbReference type="EMBL" id="VUMY01000016">
    <property type="protein sequence ID" value="MST50291.1"/>
    <property type="molecule type" value="Genomic_DNA"/>
</dbReference>
<dbReference type="Pfam" id="PF04265">
    <property type="entry name" value="TPK_B1_binding"/>
    <property type="match status" value="1"/>
</dbReference>
<dbReference type="InterPro" id="IPR007373">
    <property type="entry name" value="Thiamin_PyroPKinase_B1-bd"/>
</dbReference>
<dbReference type="GO" id="GO:0004788">
    <property type="term" value="F:thiamine diphosphokinase activity"/>
    <property type="evidence" value="ECO:0007669"/>
    <property type="project" value="UniProtKB-UniRule"/>
</dbReference>
<dbReference type="InterPro" id="IPR006282">
    <property type="entry name" value="Thi_PPkinase"/>
</dbReference>
<dbReference type="SUPFAM" id="SSF63999">
    <property type="entry name" value="Thiamin pyrophosphokinase, catalytic domain"/>
    <property type="match status" value="1"/>
</dbReference>
<keyword evidence="4" id="KW-0067">ATP-binding</keyword>
<dbReference type="AlphaFoldDB" id="A0A7K0K483"/>
<evidence type="ECO:0000259" key="6">
    <source>
        <dbReference type="SMART" id="SM00983"/>
    </source>
</evidence>
<dbReference type="InterPro" id="IPR053149">
    <property type="entry name" value="TPK"/>
</dbReference>
<dbReference type="GO" id="GO:0016301">
    <property type="term" value="F:kinase activity"/>
    <property type="evidence" value="ECO:0007669"/>
    <property type="project" value="UniProtKB-KW"/>
</dbReference>
<reference evidence="7 8" key="1">
    <citation type="submission" date="2019-08" db="EMBL/GenBank/DDBJ databases">
        <title>In-depth cultivation of the pig gut microbiome towards novel bacterial diversity and tailored functional studies.</title>
        <authorList>
            <person name="Wylensek D."/>
            <person name="Hitch T.C.A."/>
            <person name="Clavel T."/>
        </authorList>
    </citation>
    <scope>NUCLEOTIDE SEQUENCE [LARGE SCALE GENOMIC DNA]</scope>
    <source>
        <strain evidence="7 8">RF-GAM-744-WT-7</strain>
    </source>
</reference>
<dbReference type="Proteomes" id="UP000442535">
    <property type="component" value="Unassembled WGS sequence"/>
</dbReference>
<organism evidence="7 8">
    <name type="scientific">Mobiluncus porci</name>
    <dbReference type="NCBI Taxonomy" id="2652278"/>
    <lineage>
        <taxon>Bacteria</taxon>
        <taxon>Bacillati</taxon>
        <taxon>Actinomycetota</taxon>
        <taxon>Actinomycetes</taxon>
        <taxon>Actinomycetales</taxon>
        <taxon>Actinomycetaceae</taxon>
        <taxon>Mobiluncus</taxon>
    </lineage>
</organism>
<dbReference type="GO" id="GO:0009229">
    <property type="term" value="P:thiamine diphosphate biosynthetic process"/>
    <property type="evidence" value="ECO:0007669"/>
    <property type="project" value="InterPro"/>
</dbReference>
<dbReference type="CDD" id="cd07995">
    <property type="entry name" value="TPK"/>
    <property type="match status" value="1"/>
</dbReference>
<dbReference type="PANTHER" id="PTHR41299">
    <property type="entry name" value="THIAMINE PYROPHOSPHOKINASE"/>
    <property type="match status" value="1"/>
</dbReference>
<keyword evidence="2" id="KW-0547">Nucleotide-binding</keyword>
<dbReference type="SUPFAM" id="SSF63862">
    <property type="entry name" value="Thiamin pyrophosphokinase, substrate-binding domain"/>
    <property type="match status" value="1"/>
</dbReference>
<comment type="caution">
    <text evidence="7">The sequence shown here is derived from an EMBL/GenBank/DDBJ whole genome shotgun (WGS) entry which is preliminary data.</text>
</comment>
<dbReference type="Gene3D" id="3.40.50.10240">
    <property type="entry name" value="Thiamin pyrophosphokinase, catalytic domain"/>
    <property type="match status" value="1"/>
</dbReference>
<dbReference type="GO" id="GO:0005524">
    <property type="term" value="F:ATP binding"/>
    <property type="evidence" value="ECO:0007669"/>
    <property type="project" value="UniProtKB-KW"/>
</dbReference>
<dbReference type="PANTHER" id="PTHR41299:SF1">
    <property type="entry name" value="THIAMINE PYROPHOSPHOKINASE"/>
    <property type="match status" value="1"/>
</dbReference>
<protein>
    <recommendedName>
        <fullName evidence="5">Thiamine diphosphokinase</fullName>
        <ecNumber evidence="5">2.7.6.2</ecNumber>
    </recommendedName>
</protein>
<dbReference type="GO" id="GO:0030975">
    <property type="term" value="F:thiamine binding"/>
    <property type="evidence" value="ECO:0007669"/>
    <property type="project" value="InterPro"/>
</dbReference>
<evidence type="ECO:0000256" key="5">
    <source>
        <dbReference type="NCBIfam" id="TIGR01378"/>
    </source>
</evidence>
<dbReference type="GO" id="GO:0006772">
    <property type="term" value="P:thiamine metabolic process"/>
    <property type="evidence" value="ECO:0007669"/>
    <property type="project" value="UniProtKB-UniRule"/>
</dbReference>
<evidence type="ECO:0000256" key="4">
    <source>
        <dbReference type="ARBA" id="ARBA00022840"/>
    </source>
</evidence>